<organism evidence="1 2">
    <name type="scientific">Hyaloscypha variabilis (strain UAMH 11265 / GT02V1 / F)</name>
    <name type="common">Meliniomyces variabilis</name>
    <dbReference type="NCBI Taxonomy" id="1149755"/>
    <lineage>
        <taxon>Eukaryota</taxon>
        <taxon>Fungi</taxon>
        <taxon>Dikarya</taxon>
        <taxon>Ascomycota</taxon>
        <taxon>Pezizomycotina</taxon>
        <taxon>Leotiomycetes</taxon>
        <taxon>Helotiales</taxon>
        <taxon>Hyaloscyphaceae</taxon>
        <taxon>Hyaloscypha</taxon>
        <taxon>Hyaloscypha variabilis</taxon>
    </lineage>
</organism>
<accession>A0A2J6RWF0</accession>
<dbReference type="AlphaFoldDB" id="A0A2J6RWF0"/>
<keyword evidence="2" id="KW-1185">Reference proteome</keyword>
<proteinExistence type="predicted"/>
<reference evidence="1 2" key="1">
    <citation type="submission" date="2016-04" db="EMBL/GenBank/DDBJ databases">
        <title>A degradative enzymes factory behind the ericoid mycorrhizal symbiosis.</title>
        <authorList>
            <consortium name="DOE Joint Genome Institute"/>
            <person name="Martino E."/>
            <person name="Morin E."/>
            <person name="Grelet G."/>
            <person name="Kuo A."/>
            <person name="Kohler A."/>
            <person name="Daghino S."/>
            <person name="Barry K."/>
            <person name="Choi C."/>
            <person name="Cichocki N."/>
            <person name="Clum A."/>
            <person name="Copeland A."/>
            <person name="Hainaut M."/>
            <person name="Haridas S."/>
            <person name="Labutti K."/>
            <person name="Lindquist E."/>
            <person name="Lipzen A."/>
            <person name="Khouja H.-R."/>
            <person name="Murat C."/>
            <person name="Ohm R."/>
            <person name="Olson A."/>
            <person name="Spatafora J."/>
            <person name="Veneault-Fourrey C."/>
            <person name="Henrissat B."/>
            <person name="Grigoriev I."/>
            <person name="Martin F."/>
            <person name="Perotto S."/>
        </authorList>
    </citation>
    <scope>NUCLEOTIDE SEQUENCE [LARGE SCALE GENOMIC DNA]</scope>
    <source>
        <strain evidence="1 2">F</strain>
    </source>
</reference>
<name>A0A2J6RWF0_HYAVF</name>
<protein>
    <submittedName>
        <fullName evidence="1">Uncharacterized protein</fullName>
    </submittedName>
</protein>
<dbReference type="Proteomes" id="UP000235786">
    <property type="component" value="Unassembled WGS sequence"/>
</dbReference>
<evidence type="ECO:0000313" key="2">
    <source>
        <dbReference type="Proteomes" id="UP000235786"/>
    </source>
</evidence>
<dbReference type="OrthoDB" id="10586891at2759"/>
<evidence type="ECO:0000313" key="1">
    <source>
        <dbReference type="EMBL" id="PMD42844.1"/>
    </source>
</evidence>
<sequence>MAVRVSGRAVASVSRAWRRSFLTGYLLTLSRRSCLVQPGLTLLYLVLSCLAGRGGVKNRHTGLRMALSVIRHESCCSQQQQAATPLVGREGAGLQRCTPLDPYRAYRASQHPSIPASQPASHYIRPSTCHFRQKPWMGIMTSFPSLHCGLWILNSPRQD</sequence>
<dbReference type="EMBL" id="KZ613943">
    <property type="protein sequence ID" value="PMD42844.1"/>
    <property type="molecule type" value="Genomic_DNA"/>
</dbReference>
<gene>
    <name evidence="1" type="ORF">L207DRAFT_320199</name>
</gene>